<organism evidence="1 2">
    <name type="scientific">Mucilaginibacter celer</name>
    <dbReference type="NCBI Taxonomy" id="2305508"/>
    <lineage>
        <taxon>Bacteria</taxon>
        <taxon>Pseudomonadati</taxon>
        <taxon>Bacteroidota</taxon>
        <taxon>Sphingobacteriia</taxon>
        <taxon>Sphingobacteriales</taxon>
        <taxon>Sphingobacteriaceae</taxon>
        <taxon>Mucilaginibacter</taxon>
    </lineage>
</organism>
<sequence>MSYLNKILNNCKQATFLIEKKQIKRLSFREGIELRIHLAGCGLCQLYDKQSHIINSMVQQLYHDTFKNELKLDDTFKADLQARIEREMN</sequence>
<dbReference type="AlphaFoldDB" id="A0A494VUK8"/>
<dbReference type="KEGG" id="muh:HYN43_023490"/>
<name>A0A494VUK8_9SPHI</name>
<accession>A0A494VUK8</accession>
<dbReference type="Proteomes" id="UP000270046">
    <property type="component" value="Chromosome"/>
</dbReference>
<dbReference type="OrthoDB" id="886726at2"/>
<evidence type="ECO:0000313" key="2">
    <source>
        <dbReference type="Proteomes" id="UP000270046"/>
    </source>
</evidence>
<gene>
    <name evidence="1" type="ORF">HYN43_023490</name>
</gene>
<evidence type="ECO:0000313" key="1">
    <source>
        <dbReference type="EMBL" id="AYL98069.1"/>
    </source>
</evidence>
<dbReference type="RefSeq" id="WP_119406351.1">
    <property type="nucleotide sequence ID" value="NZ_CP032869.1"/>
</dbReference>
<evidence type="ECO:0008006" key="3">
    <source>
        <dbReference type="Google" id="ProtNLM"/>
    </source>
</evidence>
<dbReference type="EMBL" id="CP032869">
    <property type="protein sequence ID" value="AYL98069.1"/>
    <property type="molecule type" value="Genomic_DNA"/>
</dbReference>
<protein>
    <recommendedName>
        <fullName evidence="3">Zf-HC2 domain-containing protein</fullName>
    </recommendedName>
</protein>
<proteinExistence type="predicted"/>
<reference evidence="1 2" key="1">
    <citation type="submission" date="2018-10" db="EMBL/GenBank/DDBJ databases">
        <title>Genome sequencing of Mucilaginibacter sp. HYN0043.</title>
        <authorList>
            <person name="Kim M."/>
            <person name="Yi H."/>
        </authorList>
    </citation>
    <scope>NUCLEOTIDE SEQUENCE [LARGE SCALE GENOMIC DNA]</scope>
    <source>
        <strain evidence="1 2">HYN0043</strain>
    </source>
</reference>
<keyword evidence="2" id="KW-1185">Reference proteome</keyword>